<proteinExistence type="predicted"/>
<dbReference type="RefSeq" id="WP_053067362.1">
    <property type="nucleotide sequence ID" value="NZ_CP011509.1"/>
</dbReference>
<dbReference type="EMBL" id="QUMU01000021">
    <property type="protein sequence ID" value="REG20567.1"/>
    <property type="molecule type" value="Genomic_DNA"/>
</dbReference>
<organism evidence="1 3">
    <name type="scientific">Archangium gephyra</name>
    <dbReference type="NCBI Taxonomy" id="48"/>
    <lineage>
        <taxon>Bacteria</taxon>
        <taxon>Pseudomonadati</taxon>
        <taxon>Myxococcota</taxon>
        <taxon>Myxococcia</taxon>
        <taxon>Myxococcales</taxon>
        <taxon>Cystobacterineae</taxon>
        <taxon>Archangiaceae</taxon>
        <taxon>Archangium</taxon>
    </lineage>
</organism>
<evidence type="ECO:0000313" key="1">
    <source>
        <dbReference type="EMBL" id="AKJ08433.1"/>
    </source>
</evidence>
<dbReference type="AlphaFoldDB" id="A0AAC8QIS7"/>
<evidence type="ECO:0000313" key="3">
    <source>
        <dbReference type="Proteomes" id="UP000035579"/>
    </source>
</evidence>
<reference evidence="2 4" key="2">
    <citation type="submission" date="2018-08" db="EMBL/GenBank/DDBJ databases">
        <title>Genomic Encyclopedia of Archaeal and Bacterial Type Strains, Phase II (KMG-II): from individual species to whole genera.</title>
        <authorList>
            <person name="Goeker M."/>
        </authorList>
    </citation>
    <scope>NUCLEOTIDE SEQUENCE [LARGE SCALE GENOMIC DNA]</scope>
    <source>
        <strain evidence="2 4">DSM 2261</strain>
    </source>
</reference>
<dbReference type="EMBL" id="CP011509">
    <property type="protein sequence ID" value="AKJ08433.1"/>
    <property type="molecule type" value="Genomic_DNA"/>
</dbReference>
<evidence type="ECO:0000313" key="2">
    <source>
        <dbReference type="EMBL" id="REG20567.1"/>
    </source>
</evidence>
<dbReference type="Proteomes" id="UP000035579">
    <property type="component" value="Chromosome"/>
</dbReference>
<keyword evidence="4" id="KW-1185">Reference proteome</keyword>
<dbReference type="Proteomes" id="UP000256345">
    <property type="component" value="Unassembled WGS sequence"/>
</dbReference>
<dbReference type="KEGG" id="age:AA314_10059"/>
<sequence>MARTMHSHHTMNFQRLANKPGSLHFLFHTLSLGVLLLGAPGCQPELLDEGLETAPGTVERELRVANSLTTRALVLNAISTNPLANDLVAGGGLAPLFHPLTGDSYLQLQLRDPDAQSFMSYLVGCALPAGHTVAWENPLTLTVGSWEGKAGLCPQWEFGAPSETCKNRVSACLLARNNALGRRVELSMRGEDPLQPGLFPLESQTRPVEYDPDLGNARVPSYEACATAQSGVGRDCGWKADFIGRCIPGQPVRLGAGGKAPDQCMTGPALGSWSGARMMLRVCEGIIGCDSGGTRYLGQNQGTCATTNAAVTFTCPASGHFNVMSAPYDSTLTGNVAVAVETGTPAGTSYRLSEKAVFRLREGAYYGNIFDSKALATKVYVDESGRVVGKDQTVQGSVYRKMFSCQAPEWNNEAAYASHRVCAVPGSGANCAARVVGECFNATTPSASKCRKEDGAVVWGDGDFEECYDPEGTQWNQPITVYLYEACGLTPGIPSEYCTWRGTK</sequence>
<accession>A0AAC8QIS7</accession>
<gene>
    <name evidence="1" type="ORF">AA314_10059</name>
    <name evidence="2" type="ORF">ATI61_121132</name>
</gene>
<name>A0AAC8QIS7_9BACT</name>
<evidence type="ECO:0000313" key="4">
    <source>
        <dbReference type="Proteomes" id="UP000256345"/>
    </source>
</evidence>
<protein>
    <submittedName>
        <fullName evidence="1">Alpha-1,2-mannosidase</fullName>
    </submittedName>
</protein>
<reference evidence="1 3" key="1">
    <citation type="submission" date="2015-05" db="EMBL/GenBank/DDBJ databases">
        <title>Genome assembly of Archangium gephyra DSM 2261.</title>
        <authorList>
            <person name="Sharma G."/>
            <person name="Subramanian S."/>
        </authorList>
    </citation>
    <scope>NUCLEOTIDE SEQUENCE [LARGE SCALE GENOMIC DNA]</scope>
    <source>
        <strain evidence="1 3">DSM 2261</strain>
    </source>
</reference>